<evidence type="ECO:0000256" key="1">
    <source>
        <dbReference type="SAM" id="MobiDB-lite"/>
    </source>
</evidence>
<dbReference type="HOGENOM" id="CLU_056172_0_0_5"/>
<dbReference type="NCBIfam" id="NF011991">
    <property type="entry name" value="PRK15447.1"/>
    <property type="match status" value="1"/>
</dbReference>
<dbReference type="eggNOG" id="COG0826">
    <property type="taxonomic scope" value="Bacteria"/>
</dbReference>
<dbReference type="AlphaFoldDB" id="H6SQT1"/>
<dbReference type="PANTHER" id="PTHR30217:SF11">
    <property type="entry name" value="UBIQUINONE BIOSYNTHESIS PROTEIN UBIV"/>
    <property type="match status" value="1"/>
</dbReference>
<dbReference type="Proteomes" id="UP000033220">
    <property type="component" value="Chromosome DSM 122"/>
</dbReference>
<dbReference type="KEGG" id="rpm:RSPPHO_00770"/>
<evidence type="ECO:0000313" key="3">
    <source>
        <dbReference type="Proteomes" id="UP000033220"/>
    </source>
</evidence>
<organism evidence="2 3">
    <name type="scientific">Pararhodospirillum photometricum DSM 122</name>
    <dbReference type="NCBI Taxonomy" id="1150469"/>
    <lineage>
        <taxon>Bacteria</taxon>
        <taxon>Pseudomonadati</taxon>
        <taxon>Pseudomonadota</taxon>
        <taxon>Alphaproteobacteria</taxon>
        <taxon>Rhodospirillales</taxon>
        <taxon>Rhodospirillaceae</taxon>
        <taxon>Pararhodospirillum</taxon>
    </lineage>
</organism>
<reference evidence="2 3" key="1">
    <citation type="submission" date="2012-02" db="EMBL/GenBank/DDBJ databases">
        <title>Shotgun genome sequence of Phaeospirillum photometricum DSM 122.</title>
        <authorList>
            <person name="Duquesne K."/>
            <person name="Sturgis J."/>
        </authorList>
    </citation>
    <scope>NUCLEOTIDE SEQUENCE [LARGE SCALE GENOMIC DNA]</scope>
    <source>
        <strain evidence="3">DSM122</strain>
    </source>
</reference>
<accession>H6SQT1</accession>
<dbReference type="InterPro" id="IPR051454">
    <property type="entry name" value="RNA/ubiquinone_mod_enzymes"/>
</dbReference>
<proteinExistence type="predicted"/>
<dbReference type="PANTHER" id="PTHR30217">
    <property type="entry name" value="PEPTIDASE U32 FAMILY"/>
    <property type="match status" value="1"/>
</dbReference>
<feature type="region of interest" description="Disordered" evidence="1">
    <location>
        <begin position="1"/>
        <end position="100"/>
    </location>
</feature>
<gene>
    <name evidence="2" type="ORF">RSPPHO_00770</name>
</gene>
<dbReference type="InterPro" id="IPR001539">
    <property type="entry name" value="Peptidase_U32"/>
</dbReference>
<evidence type="ECO:0000313" key="2">
    <source>
        <dbReference type="EMBL" id="CCG07396.1"/>
    </source>
</evidence>
<dbReference type="Pfam" id="PF01136">
    <property type="entry name" value="Peptidase_U32"/>
    <property type="match status" value="1"/>
</dbReference>
<sequence>MLASRRVTPLCARAVSTPRPGPATCSRIPPASTPPPSCPTSRQRVSRRSRSKDASAARPTSPRSCARCAPPSTAKPVPPTPPPGTSWKARAAPRVRTGVTGVKRRKETALMLEIALGPLTYNWSTAKRAAFYAAVAAEPTFDVVYIGETICAKRQAINGPVMAEAAAALEAAGRTVVHSTLSLATTDPERRAIADLTGEPSLKVEANDAGALRGLSGRPHYVGPHINCYNTGTLEVLAARGAMSICLPWELDRKSIAILAKRGRELGMDVEVEVLGKAPLAISARCHHARAYGMTKDGCQYVCDRDNEGMAVDTLDGQSFLTLNGLQTQAHAVTLLVAEIPTLVDMGVNRLRLSPLDLDMGAAARIYRQLLDGALTPAAAEEQMIALLGEREPANGFFYGVEGATWAA</sequence>
<name>H6SQT1_PARPM</name>
<dbReference type="PATRIC" id="fig|1150469.3.peg.884"/>
<keyword evidence="3" id="KW-1185">Reference proteome</keyword>
<dbReference type="EMBL" id="HE663493">
    <property type="protein sequence ID" value="CCG07396.1"/>
    <property type="molecule type" value="Genomic_DNA"/>
</dbReference>
<dbReference type="STRING" id="1150469.RSPPHO_00770"/>
<protein>
    <submittedName>
        <fullName evidence="2">Peptidase U32</fullName>
    </submittedName>
</protein>